<evidence type="ECO:0000256" key="2">
    <source>
        <dbReference type="ARBA" id="ARBA00022475"/>
    </source>
</evidence>
<keyword evidence="10" id="KW-0449">Lipoprotein</keyword>
<reference evidence="12 13" key="1">
    <citation type="submission" date="2016-09" db="EMBL/GenBank/DDBJ databases">
        <title>Chromobacterium muskegensis sp. nov., an insecticidal bacterium isolated from Sphagnum bogs.</title>
        <authorList>
            <person name="Sparks M.E."/>
            <person name="Blackburn M.B."/>
            <person name="Gundersen-Rindal D.E."/>
            <person name="Mitchell A."/>
            <person name="Farrar R."/>
            <person name="Kuhar D."/>
        </authorList>
    </citation>
    <scope>NUCLEOTIDE SEQUENCE [LARGE SCALE GENOMIC DNA]</scope>
    <source>
        <strain evidence="11 13">14B-1</strain>
        <strain evidence="10 12">37-2</strain>
    </source>
</reference>
<dbReference type="CDD" id="cd03255">
    <property type="entry name" value="ABC_MJ0796_LolCDE_FtsE"/>
    <property type="match status" value="1"/>
</dbReference>
<accession>A0A1S1X2J9</accession>
<evidence type="ECO:0000313" key="13">
    <source>
        <dbReference type="Proteomes" id="UP000180280"/>
    </source>
</evidence>
<evidence type="ECO:0000256" key="3">
    <source>
        <dbReference type="ARBA" id="ARBA00022741"/>
    </source>
</evidence>
<feature type="domain" description="ABC transporter" evidence="9">
    <location>
        <begin position="4"/>
        <end position="243"/>
    </location>
</feature>
<keyword evidence="1" id="KW-0813">Transport</keyword>
<keyword evidence="4 10" id="KW-0067">ATP-binding</keyword>
<evidence type="ECO:0000256" key="4">
    <source>
        <dbReference type="ARBA" id="ARBA00022840"/>
    </source>
</evidence>
<organism evidence="10 12">
    <name type="scientific">Chromobacterium sphagni</name>
    <dbReference type="NCBI Taxonomy" id="1903179"/>
    <lineage>
        <taxon>Bacteria</taxon>
        <taxon>Pseudomonadati</taxon>
        <taxon>Pseudomonadota</taxon>
        <taxon>Betaproteobacteria</taxon>
        <taxon>Neisseriales</taxon>
        <taxon>Chromobacteriaceae</taxon>
        <taxon>Chromobacterium</taxon>
    </lineage>
</organism>
<comment type="similarity">
    <text evidence="7">Belongs to the ABC transporter superfamily. Macrolide exporter (TC 3.A.1.122) family.</text>
</comment>
<dbReference type="GO" id="GO:0046677">
    <property type="term" value="P:response to antibiotic"/>
    <property type="evidence" value="ECO:0007669"/>
    <property type="project" value="UniProtKB-KW"/>
</dbReference>
<gene>
    <name evidence="11" type="ORF">BI344_05105</name>
    <name evidence="10" type="ORF">BI347_07795</name>
</gene>
<keyword evidence="5" id="KW-0812">Transmembrane</keyword>
<dbReference type="PROSITE" id="PS00211">
    <property type="entry name" value="ABC_TRANSPORTER_1"/>
    <property type="match status" value="1"/>
</dbReference>
<dbReference type="GO" id="GO:0005524">
    <property type="term" value="F:ATP binding"/>
    <property type="evidence" value="ECO:0007669"/>
    <property type="project" value="UniProtKB-KW"/>
</dbReference>
<keyword evidence="5" id="KW-1133">Transmembrane helix</keyword>
<dbReference type="PROSITE" id="PS50893">
    <property type="entry name" value="ABC_TRANSPORTER_2"/>
    <property type="match status" value="1"/>
</dbReference>
<dbReference type="GO" id="GO:0005886">
    <property type="term" value="C:plasma membrane"/>
    <property type="evidence" value="ECO:0007669"/>
    <property type="project" value="TreeGrafter"/>
</dbReference>
<evidence type="ECO:0000259" key="9">
    <source>
        <dbReference type="PROSITE" id="PS50893"/>
    </source>
</evidence>
<dbReference type="OrthoDB" id="581709at2"/>
<dbReference type="STRING" id="1903179.BI347_07795"/>
<dbReference type="SUPFAM" id="SSF52540">
    <property type="entry name" value="P-loop containing nucleoside triphosphate hydrolases"/>
    <property type="match status" value="1"/>
</dbReference>
<evidence type="ECO:0000313" key="11">
    <source>
        <dbReference type="EMBL" id="OHX21883.1"/>
    </source>
</evidence>
<dbReference type="PANTHER" id="PTHR24220:SF86">
    <property type="entry name" value="ABC TRANSPORTER ABCH.1"/>
    <property type="match status" value="1"/>
</dbReference>
<keyword evidence="13" id="KW-1185">Reference proteome</keyword>
<dbReference type="InterPro" id="IPR017871">
    <property type="entry name" value="ABC_transporter-like_CS"/>
</dbReference>
<evidence type="ECO:0000256" key="8">
    <source>
        <dbReference type="SAM" id="MobiDB-lite"/>
    </source>
</evidence>
<dbReference type="GO" id="GO:0098796">
    <property type="term" value="C:membrane protein complex"/>
    <property type="evidence" value="ECO:0007669"/>
    <property type="project" value="UniProtKB-ARBA"/>
</dbReference>
<feature type="compositionally biased region" description="Polar residues" evidence="8">
    <location>
        <begin position="233"/>
        <end position="246"/>
    </location>
</feature>
<keyword evidence="6" id="KW-0046">Antibiotic resistance</keyword>
<evidence type="ECO:0000313" key="12">
    <source>
        <dbReference type="Proteomes" id="UP000180088"/>
    </source>
</evidence>
<sequence>MNLVEFASVTKRYQLGDVEVVALDGVSFAVQPGDFVAITGPSGSGKTTMLNLIGCLDAPSSGEMRVMGKAVSSLDEQALDQLRSRTFGMIFQNFNLIPVLTAEENVALPLHLHGLSRQEMRKRSQDALRAVGLERFAGFRPDQLSGGQRQRVAVARALVTRPQLILADEPTASLDTTNAIALVELMKQLNADHGVTFVFSTHDDRLLQHVRRIVELRDGKLSVTREHAAHQEPASSVPQTDDQGVL</sequence>
<dbReference type="SMART" id="SM00382">
    <property type="entry name" value="AAA"/>
    <property type="match status" value="1"/>
</dbReference>
<proteinExistence type="inferred from homology"/>
<dbReference type="Proteomes" id="UP000180088">
    <property type="component" value="Unassembled WGS sequence"/>
</dbReference>
<feature type="region of interest" description="Disordered" evidence="8">
    <location>
        <begin position="224"/>
        <end position="246"/>
    </location>
</feature>
<dbReference type="InterPro" id="IPR015854">
    <property type="entry name" value="ABC_transpr_LolD-like"/>
</dbReference>
<dbReference type="PANTHER" id="PTHR24220">
    <property type="entry name" value="IMPORT ATP-BINDING PROTEIN"/>
    <property type="match status" value="1"/>
</dbReference>
<dbReference type="InterPro" id="IPR027417">
    <property type="entry name" value="P-loop_NTPase"/>
</dbReference>
<evidence type="ECO:0000256" key="7">
    <source>
        <dbReference type="ARBA" id="ARBA00038388"/>
    </source>
</evidence>
<keyword evidence="2" id="KW-1003">Cell membrane</keyword>
<evidence type="ECO:0000256" key="1">
    <source>
        <dbReference type="ARBA" id="ARBA00022448"/>
    </source>
</evidence>
<evidence type="ECO:0000313" key="10">
    <source>
        <dbReference type="EMBL" id="OHX13426.1"/>
    </source>
</evidence>
<dbReference type="RefSeq" id="WP_071111835.1">
    <property type="nucleotide sequence ID" value="NZ_MKCS01000001.1"/>
</dbReference>
<name>A0A1S1X2J9_9NEIS</name>
<dbReference type="EMBL" id="MKCS01000001">
    <property type="protein sequence ID" value="OHX13426.1"/>
    <property type="molecule type" value="Genomic_DNA"/>
</dbReference>
<dbReference type="InterPro" id="IPR003439">
    <property type="entry name" value="ABC_transporter-like_ATP-bd"/>
</dbReference>
<comment type="caution">
    <text evidence="10">The sequence shown here is derived from an EMBL/GenBank/DDBJ whole genome shotgun (WGS) entry which is preliminary data.</text>
</comment>
<dbReference type="Proteomes" id="UP000180280">
    <property type="component" value="Unassembled WGS sequence"/>
</dbReference>
<dbReference type="InterPro" id="IPR003593">
    <property type="entry name" value="AAA+_ATPase"/>
</dbReference>
<protein>
    <submittedName>
        <fullName evidence="10">Lipoprotein ABC transporter ATP-binding protein LolD</fullName>
    </submittedName>
</protein>
<dbReference type="EMBL" id="MKCT01000001">
    <property type="protein sequence ID" value="OHX21883.1"/>
    <property type="molecule type" value="Genomic_DNA"/>
</dbReference>
<dbReference type="FunFam" id="3.40.50.300:FF:000032">
    <property type="entry name" value="Export ABC transporter ATP-binding protein"/>
    <property type="match status" value="1"/>
</dbReference>
<keyword evidence="3" id="KW-0547">Nucleotide-binding</keyword>
<evidence type="ECO:0000256" key="6">
    <source>
        <dbReference type="ARBA" id="ARBA00023251"/>
    </source>
</evidence>
<dbReference type="InterPro" id="IPR017911">
    <property type="entry name" value="MacB-like_ATP-bd"/>
</dbReference>
<keyword evidence="5" id="KW-0472">Membrane</keyword>
<evidence type="ECO:0000256" key="5">
    <source>
        <dbReference type="ARBA" id="ARBA00022989"/>
    </source>
</evidence>
<dbReference type="Gene3D" id="3.40.50.300">
    <property type="entry name" value="P-loop containing nucleotide triphosphate hydrolases"/>
    <property type="match status" value="1"/>
</dbReference>
<dbReference type="Pfam" id="PF00005">
    <property type="entry name" value="ABC_tran"/>
    <property type="match status" value="1"/>
</dbReference>
<dbReference type="GO" id="GO:0016887">
    <property type="term" value="F:ATP hydrolysis activity"/>
    <property type="evidence" value="ECO:0007669"/>
    <property type="project" value="InterPro"/>
</dbReference>
<dbReference type="AlphaFoldDB" id="A0A1S1X2J9"/>
<dbReference type="GO" id="GO:0022857">
    <property type="term" value="F:transmembrane transporter activity"/>
    <property type="evidence" value="ECO:0007669"/>
    <property type="project" value="TreeGrafter"/>
</dbReference>